<dbReference type="GO" id="GO:0042073">
    <property type="term" value="P:intraciliary transport"/>
    <property type="evidence" value="ECO:0007669"/>
    <property type="project" value="TreeGrafter"/>
</dbReference>
<proteinExistence type="inferred from homology"/>
<dbReference type="Gene3D" id="2.130.10.10">
    <property type="entry name" value="YVTN repeat-like/Quinoprotein amine dehydrogenase"/>
    <property type="match status" value="2"/>
</dbReference>
<keyword evidence="5" id="KW-0802">TPR repeat</keyword>
<dbReference type="Gene3D" id="1.25.40.470">
    <property type="match status" value="4"/>
</dbReference>
<evidence type="ECO:0000313" key="11">
    <source>
        <dbReference type="EMBL" id="JAS13864.1"/>
    </source>
</evidence>
<dbReference type="GO" id="GO:0036064">
    <property type="term" value="C:ciliary basal body"/>
    <property type="evidence" value="ECO:0007669"/>
    <property type="project" value="TreeGrafter"/>
</dbReference>
<dbReference type="SUPFAM" id="SSF50978">
    <property type="entry name" value="WD40 repeat-like"/>
    <property type="match status" value="2"/>
</dbReference>
<dbReference type="EMBL" id="GEDC01023434">
    <property type="protein sequence ID" value="JAS13864.1"/>
    <property type="molecule type" value="Transcribed_RNA"/>
</dbReference>
<comment type="subcellular location">
    <subcellularLocation>
        <location evidence="1">Cell projection</location>
        <location evidence="1">Cilium</location>
    </subcellularLocation>
</comment>
<evidence type="ECO:0000256" key="7">
    <source>
        <dbReference type="ARBA" id="ARBA00023273"/>
    </source>
</evidence>
<dbReference type="GO" id="GO:0030992">
    <property type="term" value="C:intraciliary transport particle B"/>
    <property type="evidence" value="ECO:0007669"/>
    <property type="project" value="TreeGrafter"/>
</dbReference>
<dbReference type="FunFam" id="1.25.40.470:FF:000012">
    <property type="entry name" value="intraflagellar transport protein 172 homolog"/>
    <property type="match status" value="1"/>
</dbReference>
<dbReference type="Pfam" id="PF24762">
    <property type="entry name" value="TPR_IF140-IFT172"/>
    <property type="match status" value="1"/>
</dbReference>
<dbReference type="InterPro" id="IPR056168">
    <property type="entry name" value="TPR_IF140/IFT172/WDR19"/>
</dbReference>
<evidence type="ECO:0000256" key="8">
    <source>
        <dbReference type="ARBA" id="ARBA00038130"/>
    </source>
</evidence>
<feature type="domain" description="IF140/IFT172/WDR19 TPR" evidence="10">
    <location>
        <begin position="965"/>
        <end position="1183"/>
    </location>
</feature>
<dbReference type="PANTHER" id="PTHR15722:SF2">
    <property type="entry name" value="INTRAFLAGELLAR TRANSPORT PROTEIN 172 HOMOLOG"/>
    <property type="match status" value="1"/>
</dbReference>
<dbReference type="Pfam" id="PF00400">
    <property type="entry name" value="WD40"/>
    <property type="match status" value="1"/>
</dbReference>
<sequence length="1759" mass="198992">MQLKHLKTIVQAQDGPFKILAMAWSPNNLKLAVCNAERVILLFDEKGEKRDKFPTKPADSKSGRKSYIVNGLAFSPDSTKLAVGQSDNIIYVYKLGENWGDKKVICNKFIQQNPVTSLIWLTEGPIIYGQTDGKVRAGHTKTNKSQTLYATNSYIISLASNVRGTGFLSGHIDGTIVRYYVTEDNAMDQQGRVVNHPVPPFGLAWTTEHILAAGCDRRVTLYERDGRVHKHFDYNQEKEFTLACCSPSGQAIAVGSFDRIRVYAWSPRKGVWEEEPSKDINNLYTVTALAWKRDGSRVACGGLCGSVELFESVLRRSVWKNKFEMTYVGPSQVLVKPLNTDARGVILKSQFGHEIDDVRIMGSDRYLVARTPDTILLGDLHRNLLSEVPWPESGRNERFYFDNPNVCLIFNAGELSLVEYGNNEILGSVRTEFINPHLISVRLNERKQLNTPEDNKKLAYLLDLKTLCIVDLVFGVMLLTISHDSKIDWLELNETGHKLLFRDKKMRLSLLDTRTSQRHTILNYCTFVQWVIGSDVVVAQSRNNACVWYNIDTPDRVTTFPVRGEIIDVIRADGKSEILTQDGTHQLSYELDEGLVEFGTAIHDSDFGRAILFLENLPKGPGCPDADGMWQNLAEIALHLHNLRVAERCYAALGDISRTHFLQETIQIAEAYAKEYGGDGMDCPEVWVNMALLNKQFDTAEAIYLGQNQLEKALQMYQRFYKWDEALSLAEAKGYSGFQELCAKHLEWLIDTKQEDKAAEIKEKSKDYSAALSLYLKAGLPSRASRLVQNVPELLSNEEIVSRVIAALLKTEHYQQAGQMYEAIHEVDKALECYRKGCVFTKAVELARFISPKEVVVLEEQWGDYLTSNKQLDAAISHYIEAGKTVKALDAAVASRQWKKAVQIIQVIDDSSQVIKYYIQIGRHFASLKDYQLAERMFLEALLYKEAIQMYNDAGDWEKAHTLAERYLEPEQVTRMFVKQGQSLEQLGKLKEAEKLYVAVDQPDMAIAMYKANRQFDQMMSLVTQYHSDLVQTTHLHLAQQLESENQYKSAEQHYVAAGEWKLAVKMYRSMDMWEDAHRVAEQVGGQQSGNHVAFLWAKSLGGDSAVKLLSKFGLLETCIDYACDSYQFDFAFELAKTGVKSKLSDIHYKYALTLEDDGKFQLAEEHFVKAGKPKEAVLMYTHTQDWGNAERVATQCDEESLPQVLLGQAKDEFSKKNYSSFESLLLRAQKPELIVQHYQESGLWVDALRVCREYLPSKLATVQAEYEREVGARGTRDVSSIVNQARQWEQSGEFKAAVDCYLRINNNNCKDSSTILKALQEAARITNKYMEGEEGFKIAKILGPRLIEVKQHNLAAQTFLAVDMIKEAVDTFIISEEWSKAKKVAREFEPSLESYVDGKYKESLRKQGRADQLADVDIISALDLLCEQGQWKKCIETAKPHGPQVLHKYVALYATHLIKEGFVLKALNLYSKLEAPAYPQNYNIYRRISMDIIAMPGLSGEEGFPTWARLRNLLFGLIEAMSKTSDAGCETHFEFTTLMQICHYYAVRSASRNVKGLDTVATNISISLLRHTDIIPADKGFYEAGMDAKQTGRDSEAFVFLNHYLDIVEAIEEGNLEALDYSDFIATDFPQEIPLPSTTHVSSTEHEQIKEWVLSVSMDQNIDQVLPLDERRLYPSALVRFDSNGSSLPACIITGYPVLGSQRGHQVVHFKRPGCMANKEDLNKFMMATKIAPTNTALKDVIKFITNWCGPLPSYNFA</sequence>
<feature type="domain" description="IFT80/172/WDR35 TPR" evidence="9">
    <location>
        <begin position="629"/>
        <end position="755"/>
    </location>
</feature>
<dbReference type="SUPFAM" id="SSF48452">
    <property type="entry name" value="TPR-like"/>
    <property type="match status" value="1"/>
</dbReference>
<dbReference type="InterPro" id="IPR036322">
    <property type="entry name" value="WD40_repeat_dom_sf"/>
</dbReference>
<dbReference type="PANTHER" id="PTHR15722">
    <property type="entry name" value="IFT140/172-RELATED"/>
    <property type="match status" value="1"/>
</dbReference>
<keyword evidence="6" id="KW-0969">Cilium</keyword>
<comment type="similarity">
    <text evidence="8">Belongs to the IFT172 family.</text>
</comment>
<reference evidence="11" key="1">
    <citation type="submission" date="2015-12" db="EMBL/GenBank/DDBJ databases">
        <title>De novo transcriptome assembly of four potential Pierce s Disease insect vectors from Arizona vineyards.</title>
        <authorList>
            <person name="Tassone E.E."/>
        </authorList>
    </citation>
    <scope>NUCLEOTIDE SEQUENCE</scope>
</reference>
<dbReference type="SMART" id="SM00320">
    <property type="entry name" value="WD40"/>
    <property type="match status" value="6"/>
</dbReference>
<dbReference type="FunFam" id="1.25.40.470:FF:000013">
    <property type="entry name" value="intraflagellar transport protein 172 homolog"/>
    <property type="match status" value="1"/>
</dbReference>
<evidence type="ECO:0008006" key="12">
    <source>
        <dbReference type="Google" id="ProtNLM"/>
    </source>
</evidence>
<evidence type="ECO:0000256" key="3">
    <source>
        <dbReference type="ARBA" id="ARBA00022574"/>
    </source>
</evidence>
<evidence type="ECO:0000256" key="5">
    <source>
        <dbReference type="ARBA" id="ARBA00022803"/>
    </source>
</evidence>
<evidence type="ECO:0000256" key="6">
    <source>
        <dbReference type="ARBA" id="ARBA00023069"/>
    </source>
</evidence>
<evidence type="ECO:0000259" key="10">
    <source>
        <dbReference type="Pfam" id="PF24762"/>
    </source>
</evidence>
<gene>
    <name evidence="11" type="ORF">g.12462</name>
</gene>
<keyword evidence="4" id="KW-0677">Repeat</keyword>
<evidence type="ECO:0000256" key="2">
    <source>
        <dbReference type="ARBA" id="ARBA00022473"/>
    </source>
</evidence>
<evidence type="ECO:0000259" key="9">
    <source>
        <dbReference type="Pfam" id="PF23387"/>
    </source>
</evidence>
<dbReference type="Gene3D" id="1.25.40.10">
    <property type="entry name" value="Tetratricopeptide repeat domain"/>
    <property type="match status" value="1"/>
</dbReference>
<dbReference type="GO" id="GO:0005930">
    <property type="term" value="C:axoneme"/>
    <property type="evidence" value="ECO:0007669"/>
    <property type="project" value="TreeGrafter"/>
</dbReference>
<protein>
    <recommendedName>
        <fullName evidence="12">Outer segment 2</fullName>
    </recommendedName>
</protein>
<accession>A0A1B6CK41</accession>
<dbReference type="Pfam" id="PF23387">
    <property type="entry name" value="TPR_IFT80_172"/>
    <property type="match status" value="1"/>
</dbReference>
<name>A0A1B6CK41_9HEMI</name>
<keyword evidence="3" id="KW-0853">WD repeat</keyword>
<dbReference type="InterPro" id="IPR056157">
    <property type="entry name" value="TPR_IFT80_172_dom"/>
</dbReference>
<evidence type="ECO:0000256" key="4">
    <source>
        <dbReference type="ARBA" id="ARBA00022737"/>
    </source>
</evidence>
<keyword evidence="7" id="KW-0966">Cell projection</keyword>
<dbReference type="InterPro" id="IPR001680">
    <property type="entry name" value="WD40_rpt"/>
</dbReference>
<keyword evidence="2" id="KW-0217">Developmental protein</keyword>
<organism evidence="11">
    <name type="scientific">Clastoptera arizonana</name>
    <name type="common">Arizona spittle bug</name>
    <dbReference type="NCBI Taxonomy" id="38151"/>
    <lineage>
        <taxon>Eukaryota</taxon>
        <taxon>Metazoa</taxon>
        <taxon>Ecdysozoa</taxon>
        <taxon>Arthropoda</taxon>
        <taxon>Hexapoda</taxon>
        <taxon>Insecta</taxon>
        <taxon>Pterygota</taxon>
        <taxon>Neoptera</taxon>
        <taxon>Paraneoptera</taxon>
        <taxon>Hemiptera</taxon>
        <taxon>Auchenorrhyncha</taxon>
        <taxon>Cercopoidea</taxon>
        <taxon>Clastopteridae</taxon>
        <taxon>Clastoptera</taxon>
    </lineage>
</organism>
<dbReference type="InterPro" id="IPR015943">
    <property type="entry name" value="WD40/YVTN_repeat-like_dom_sf"/>
</dbReference>
<dbReference type="InterPro" id="IPR011990">
    <property type="entry name" value="TPR-like_helical_dom_sf"/>
</dbReference>
<evidence type="ECO:0000256" key="1">
    <source>
        <dbReference type="ARBA" id="ARBA00004138"/>
    </source>
</evidence>